<comment type="subcellular location">
    <subcellularLocation>
        <location evidence="6">Cell membrane</location>
        <topology evidence="6">Multi-pass membrane protein</topology>
    </subcellularLocation>
    <subcellularLocation>
        <location evidence="1">Membrane</location>
    </subcellularLocation>
</comment>
<comment type="caution">
    <text evidence="6">Lacks conserved residue(s) required for the propagation of feature annotation.</text>
</comment>
<evidence type="ECO:0000256" key="5">
    <source>
        <dbReference type="ARBA" id="ARBA00023136"/>
    </source>
</evidence>
<dbReference type="PROSITE" id="PS50895">
    <property type="entry name" value="SURF1"/>
    <property type="match status" value="1"/>
</dbReference>
<dbReference type="PANTHER" id="PTHR23427:SF2">
    <property type="entry name" value="SURFEIT LOCUS PROTEIN 1"/>
    <property type="match status" value="1"/>
</dbReference>
<dbReference type="Proteomes" id="UP000234882">
    <property type="component" value="Chromosome"/>
</dbReference>
<keyword evidence="5 6" id="KW-0472">Membrane</keyword>
<comment type="similarity">
    <text evidence="2 6">Belongs to the SURF1 family.</text>
</comment>
<dbReference type="CDD" id="cd06662">
    <property type="entry name" value="SURF1"/>
    <property type="match status" value="1"/>
</dbReference>
<protein>
    <recommendedName>
        <fullName evidence="6">SURF1-like protein</fullName>
    </recommendedName>
</protein>
<organism evidence="7 8">
    <name type="scientific">Paracoccus jeotgali</name>
    <dbReference type="NCBI Taxonomy" id="2065379"/>
    <lineage>
        <taxon>Bacteria</taxon>
        <taxon>Pseudomonadati</taxon>
        <taxon>Pseudomonadota</taxon>
        <taxon>Alphaproteobacteria</taxon>
        <taxon>Rhodobacterales</taxon>
        <taxon>Paracoccaceae</taxon>
        <taxon>Paracoccus</taxon>
    </lineage>
</organism>
<keyword evidence="4 6" id="KW-1133">Transmembrane helix</keyword>
<dbReference type="PANTHER" id="PTHR23427">
    <property type="entry name" value="SURFEIT LOCUS PROTEIN"/>
    <property type="match status" value="1"/>
</dbReference>
<keyword evidence="8" id="KW-1185">Reference proteome</keyword>
<gene>
    <name evidence="7" type="ORF">CYR75_10150</name>
</gene>
<feature type="transmembrane region" description="Helical" evidence="6">
    <location>
        <begin position="192"/>
        <end position="213"/>
    </location>
</feature>
<sequence length="221" mass="24368">MLAGFMWLGLWQIERRAWKHDLIDRVEARLSAPVQPFARITGPPKDREYSRVRVTGRFDHGAEVLVQAVTELGGGFWVLTPLHLDQGGSVLVNRGFVPPQRRDPATRAAAQPEGAVTVTGLLRLTEPDGAFLRQNDPAGGRWYSRDVAAIAQDLGLPNAAPDFIDADADPDVIAADGPQGGLTVVQFRDTHLIYALTWFTLAGLVAFALTVLIRHEYRLRR</sequence>
<evidence type="ECO:0000256" key="3">
    <source>
        <dbReference type="ARBA" id="ARBA00022692"/>
    </source>
</evidence>
<dbReference type="KEGG" id="paru:CYR75_10150"/>
<evidence type="ECO:0000256" key="2">
    <source>
        <dbReference type="ARBA" id="ARBA00007165"/>
    </source>
</evidence>
<dbReference type="Pfam" id="PF02104">
    <property type="entry name" value="SURF1"/>
    <property type="match status" value="1"/>
</dbReference>
<evidence type="ECO:0000256" key="4">
    <source>
        <dbReference type="ARBA" id="ARBA00022989"/>
    </source>
</evidence>
<name>A0A2K9MJ22_9RHOB</name>
<dbReference type="InterPro" id="IPR045214">
    <property type="entry name" value="Surf1/Surf4"/>
</dbReference>
<keyword evidence="6" id="KW-1003">Cell membrane</keyword>
<evidence type="ECO:0000313" key="7">
    <source>
        <dbReference type="EMBL" id="AUM75649.1"/>
    </source>
</evidence>
<dbReference type="AlphaFoldDB" id="A0A2K9MJ22"/>
<keyword evidence="3 6" id="KW-0812">Transmembrane</keyword>
<proteinExistence type="inferred from homology"/>
<evidence type="ECO:0000256" key="1">
    <source>
        <dbReference type="ARBA" id="ARBA00004370"/>
    </source>
</evidence>
<dbReference type="OrthoDB" id="6079986at2"/>
<dbReference type="InterPro" id="IPR002994">
    <property type="entry name" value="Surf1/Shy1"/>
</dbReference>
<evidence type="ECO:0000256" key="6">
    <source>
        <dbReference type="RuleBase" id="RU363076"/>
    </source>
</evidence>
<accession>A0A2K9MJ22</accession>
<reference evidence="8" key="1">
    <citation type="submission" date="2017-12" db="EMBL/GenBank/DDBJ databases">
        <title>Genomic analysis of Paracoccus sp. CBA4604.</title>
        <authorList>
            <person name="Roh S.W."/>
            <person name="Kim J.Y."/>
            <person name="Kim J.S."/>
        </authorList>
    </citation>
    <scope>NUCLEOTIDE SEQUENCE [LARGE SCALE GENOMIC DNA]</scope>
    <source>
        <strain evidence="8">CBA4604</strain>
    </source>
</reference>
<evidence type="ECO:0000313" key="8">
    <source>
        <dbReference type="Proteomes" id="UP000234882"/>
    </source>
</evidence>
<dbReference type="EMBL" id="CP025583">
    <property type="protein sequence ID" value="AUM75649.1"/>
    <property type="molecule type" value="Genomic_DNA"/>
</dbReference>
<dbReference type="GO" id="GO:0005886">
    <property type="term" value="C:plasma membrane"/>
    <property type="evidence" value="ECO:0007669"/>
    <property type="project" value="UniProtKB-SubCell"/>
</dbReference>